<dbReference type="NCBIfam" id="TIGR01182">
    <property type="entry name" value="eda"/>
    <property type="match status" value="1"/>
</dbReference>
<dbReference type="AlphaFoldDB" id="A0A222GA32"/>
<dbReference type="Pfam" id="PF01081">
    <property type="entry name" value="Aldolase"/>
    <property type="match status" value="1"/>
</dbReference>
<dbReference type="InterPro" id="IPR031338">
    <property type="entry name" value="KDPG/KHG_AS_2"/>
</dbReference>
<evidence type="ECO:0000256" key="2">
    <source>
        <dbReference type="ARBA" id="ARBA00006906"/>
    </source>
</evidence>
<gene>
    <name evidence="6" type="ORF">B5D82_13315</name>
</gene>
<organism evidence="6 7">
    <name type="scientific">Cognaticolwellia beringensis</name>
    <dbReference type="NCBI Taxonomy" id="1967665"/>
    <lineage>
        <taxon>Bacteria</taxon>
        <taxon>Pseudomonadati</taxon>
        <taxon>Pseudomonadota</taxon>
        <taxon>Gammaproteobacteria</taxon>
        <taxon>Alteromonadales</taxon>
        <taxon>Colwelliaceae</taxon>
        <taxon>Cognaticolwellia</taxon>
    </lineage>
</organism>
<evidence type="ECO:0000313" key="6">
    <source>
        <dbReference type="EMBL" id="ASP48661.1"/>
    </source>
</evidence>
<dbReference type="Proteomes" id="UP000202259">
    <property type="component" value="Chromosome"/>
</dbReference>
<dbReference type="PANTHER" id="PTHR30246">
    <property type="entry name" value="2-KETO-3-DEOXY-6-PHOSPHOGLUCONATE ALDOLASE"/>
    <property type="match status" value="1"/>
</dbReference>
<comment type="similarity">
    <text evidence="2">Belongs to the KHG/KDPG aldolase family.</text>
</comment>
<dbReference type="GO" id="GO:0008700">
    <property type="term" value="F:(R,S)-4-hydroxy-2-oxoglutarate aldolase activity"/>
    <property type="evidence" value="ECO:0007669"/>
    <property type="project" value="UniProtKB-EC"/>
</dbReference>
<dbReference type="PANTHER" id="PTHR30246:SF1">
    <property type="entry name" value="2-DEHYDRO-3-DEOXY-6-PHOSPHOGALACTONATE ALDOLASE-RELATED"/>
    <property type="match status" value="1"/>
</dbReference>
<accession>A0A222GA32</accession>
<dbReference type="EC" id="4.1.3.16" evidence="6"/>
<sequence>MTLFSTLMGKQKLLPIIQADSVSQGLEIAKAMAAAGIGLVEVVLRTQASIDIIKAIKLELPDLKVGAGTVLDADILKQALAAGSDFIITPTISSSLLTHLDNCKVPVLPGVSNSSDILLAREFGYTELKLFPASLSGGAPFLKAMGSVFKDITFCPTGGINEKNQQEFLALTNVFAVGGTWIVNPEWVANKDWSKITSACKTAQGLD</sequence>
<evidence type="ECO:0000256" key="1">
    <source>
        <dbReference type="ARBA" id="ARBA00004761"/>
    </source>
</evidence>
<dbReference type="KEGG" id="cber:B5D82_13315"/>
<dbReference type="OrthoDB" id="9805177at2"/>
<dbReference type="Gene3D" id="3.20.20.70">
    <property type="entry name" value="Aldolase class I"/>
    <property type="match status" value="1"/>
</dbReference>
<proteinExistence type="inferred from homology"/>
<dbReference type="SUPFAM" id="SSF51569">
    <property type="entry name" value="Aldolase"/>
    <property type="match status" value="1"/>
</dbReference>
<comment type="subunit">
    <text evidence="3">Homotrimer.</text>
</comment>
<dbReference type="InterPro" id="IPR013785">
    <property type="entry name" value="Aldolase_TIM"/>
</dbReference>
<protein>
    <submittedName>
        <fullName evidence="6">Keto-deoxy-phosphogluconate aldolase</fullName>
        <ecNumber evidence="6">4.1.2.14</ecNumber>
        <ecNumber evidence="6">4.1.3.16</ecNumber>
    </submittedName>
</protein>
<dbReference type="RefSeq" id="WP_081152178.1">
    <property type="nucleotide sequence ID" value="NZ_CP020465.1"/>
</dbReference>
<dbReference type="EC" id="4.1.2.14" evidence="6"/>
<dbReference type="EMBL" id="CP020465">
    <property type="protein sequence ID" value="ASP48661.1"/>
    <property type="molecule type" value="Genomic_DNA"/>
</dbReference>
<evidence type="ECO:0000256" key="5">
    <source>
        <dbReference type="ARBA" id="ARBA00023277"/>
    </source>
</evidence>
<keyword evidence="7" id="KW-1185">Reference proteome</keyword>
<evidence type="ECO:0000313" key="7">
    <source>
        <dbReference type="Proteomes" id="UP000202259"/>
    </source>
</evidence>
<comment type="pathway">
    <text evidence="1">Carbohydrate acid metabolism.</text>
</comment>
<dbReference type="PROSITE" id="PS00160">
    <property type="entry name" value="ALDOLASE_KDPG_KHG_2"/>
    <property type="match status" value="1"/>
</dbReference>
<evidence type="ECO:0000256" key="3">
    <source>
        <dbReference type="ARBA" id="ARBA00011233"/>
    </source>
</evidence>
<dbReference type="CDD" id="cd00452">
    <property type="entry name" value="KDPG_aldolase"/>
    <property type="match status" value="1"/>
</dbReference>
<reference evidence="6 7" key="1">
    <citation type="submission" date="2017-08" db="EMBL/GenBank/DDBJ databases">
        <title>Complete genome of Colwellia sp. NB097-1, a psychrophile bacterium ioslated from Bering Sea.</title>
        <authorList>
            <person name="Chen X."/>
        </authorList>
    </citation>
    <scope>NUCLEOTIDE SEQUENCE [LARGE SCALE GENOMIC DNA]</scope>
    <source>
        <strain evidence="6 7">NB097-1</strain>
    </source>
</reference>
<evidence type="ECO:0000256" key="4">
    <source>
        <dbReference type="ARBA" id="ARBA00023239"/>
    </source>
</evidence>
<dbReference type="InterPro" id="IPR000887">
    <property type="entry name" value="Aldlse_KDPG_KHG"/>
</dbReference>
<keyword evidence="5" id="KW-0119">Carbohydrate metabolism</keyword>
<name>A0A222GA32_9GAMM</name>
<keyword evidence="4 6" id="KW-0456">Lyase</keyword>
<dbReference type="GO" id="GO:0008675">
    <property type="term" value="F:2-dehydro-3-deoxy-phosphogluconate aldolase activity"/>
    <property type="evidence" value="ECO:0007669"/>
    <property type="project" value="UniProtKB-EC"/>
</dbReference>